<dbReference type="AlphaFoldDB" id="A0A3A4AZP5"/>
<dbReference type="RefSeq" id="WP_119926098.1">
    <property type="nucleotide sequence ID" value="NZ_QZEY01000003.1"/>
</dbReference>
<dbReference type="GO" id="GO:0016491">
    <property type="term" value="F:oxidoreductase activity"/>
    <property type="evidence" value="ECO:0007669"/>
    <property type="project" value="UniProtKB-KW"/>
</dbReference>
<gene>
    <name evidence="4" type="ORF">D5H75_09805</name>
</gene>
<evidence type="ECO:0000313" key="5">
    <source>
        <dbReference type="Proteomes" id="UP000265768"/>
    </source>
</evidence>
<dbReference type="Gene3D" id="3.40.50.720">
    <property type="entry name" value="NAD(P)-binding Rossmann-like Domain"/>
    <property type="match status" value="1"/>
</dbReference>
<proteinExistence type="inferred from homology"/>
<reference evidence="4 5" key="1">
    <citation type="submission" date="2018-09" db="EMBL/GenBank/DDBJ databases">
        <title>YIM 75507 draft genome.</title>
        <authorList>
            <person name="Tang S."/>
            <person name="Feng Y."/>
        </authorList>
    </citation>
    <scope>NUCLEOTIDE SEQUENCE [LARGE SCALE GENOMIC DNA]</scope>
    <source>
        <strain evidence="4 5">YIM 75507</strain>
    </source>
</reference>
<dbReference type="FunFam" id="3.40.50.720:FF:000084">
    <property type="entry name" value="Short-chain dehydrogenase reductase"/>
    <property type="match status" value="1"/>
</dbReference>
<name>A0A3A4AZP5_9ACTN</name>
<dbReference type="OrthoDB" id="8959163at2"/>
<dbReference type="InterPro" id="IPR002347">
    <property type="entry name" value="SDR_fam"/>
</dbReference>
<dbReference type="InterPro" id="IPR036291">
    <property type="entry name" value="NAD(P)-bd_dom_sf"/>
</dbReference>
<protein>
    <submittedName>
        <fullName evidence="4">SDR family oxidoreductase</fullName>
    </submittedName>
</protein>
<dbReference type="EMBL" id="QZEY01000003">
    <property type="protein sequence ID" value="RJL33138.1"/>
    <property type="molecule type" value="Genomic_DNA"/>
</dbReference>
<sequence>MGFGLAGKVVLVTGASRGFGAIVARRLAGEGCSLALCARGEEGLLATAAEIEDACSVPVFARALDVTRPEELRGFVDGAAEALGGIDGLVANAGAGYGGSLMESTPEEWSRTYDINVGHAAHAIRCCVPYMRERGHGDVVIVSSISGWKPARRAQYGAAKAAEIYLAGSLARELAPEIRVNTVSPGSMLFPGGGWDEFRTGDPEGYERFRGEFPGGELVDGEDAANVVVFLLSRLSWAVNGANIPVDAAQNAPSAGGY</sequence>
<evidence type="ECO:0000313" key="4">
    <source>
        <dbReference type="EMBL" id="RJL33138.1"/>
    </source>
</evidence>
<keyword evidence="2" id="KW-0560">Oxidoreductase</keyword>
<keyword evidence="5" id="KW-1185">Reference proteome</keyword>
<dbReference type="Proteomes" id="UP000265768">
    <property type="component" value="Unassembled WGS sequence"/>
</dbReference>
<dbReference type="CDD" id="cd05233">
    <property type="entry name" value="SDR_c"/>
    <property type="match status" value="1"/>
</dbReference>
<evidence type="ECO:0000256" key="2">
    <source>
        <dbReference type="ARBA" id="ARBA00023002"/>
    </source>
</evidence>
<comment type="similarity">
    <text evidence="1 3">Belongs to the short-chain dehydrogenases/reductases (SDR) family.</text>
</comment>
<dbReference type="PRINTS" id="PR00081">
    <property type="entry name" value="GDHRDH"/>
</dbReference>
<comment type="caution">
    <text evidence="4">The sequence shown here is derived from an EMBL/GenBank/DDBJ whole genome shotgun (WGS) entry which is preliminary data.</text>
</comment>
<dbReference type="PRINTS" id="PR00080">
    <property type="entry name" value="SDRFAMILY"/>
</dbReference>
<dbReference type="PANTHER" id="PTHR43639:SF1">
    <property type="entry name" value="SHORT-CHAIN DEHYDROGENASE_REDUCTASE FAMILY PROTEIN"/>
    <property type="match status" value="1"/>
</dbReference>
<evidence type="ECO:0000256" key="3">
    <source>
        <dbReference type="RuleBase" id="RU000363"/>
    </source>
</evidence>
<organism evidence="4 5">
    <name type="scientific">Bailinhaonella thermotolerans</name>
    <dbReference type="NCBI Taxonomy" id="1070861"/>
    <lineage>
        <taxon>Bacteria</taxon>
        <taxon>Bacillati</taxon>
        <taxon>Actinomycetota</taxon>
        <taxon>Actinomycetes</taxon>
        <taxon>Streptosporangiales</taxon>
        <taxon>Streptosporangiaceae</taxon>
        <taxon>Bailinhaonella</taxon>
    </lineage>
</organism>
<accession>A0A3A4AZP5</accession>
<dbReference type="Pfam" id="PF00106">
    <property type="entry name" value="adh_short"/>
    <property type="match status" value="1"/>
</dbReference>
<evidence type="ECO:0000256" key="1">
    <source>
        <dbReference type="ARBA" id="ARBA00006484"/>
    </source>
</evidence>
<dbReference type="PANTHER" id="PTHR43639">
    <property type="entry name" value="OXIDOREDUCTASE, SHORT-CHAIN DEHYDROGENASE/REDUCTASE FAMILY (AFU_ORTHOLOGUE AFUA_5G02870)"/>
    <property type="match status" value="1"/>
</dbReference>
<dbReference type="SUPFAM" id="SSF51735">
    <property type="entry name" value="NAD(P)-binding Rossmann-fold domains"/>
    <property type="match status" value="1"/>
</dbReference>